<proteinExistence type="predicted"/>
<dbReference type="RefSeq" id="WP_339968708.1">
    <property type="nucleotide sequence ID" value="NZ_JBBHJY010000009.1"/>
</dbReference>
<evidence type="ECO:0000313" key="1">
    <source>
        <dbReference type="EMBL" id="MEJ6011445.1"/>
    </source>
</evidence>
<comment type="caution">
    <text evidence="1">The sequence shown here is derived from an EMBL/GenBank/DDBJ whole genome shotgun (WGS) entry which is preliminary data.</text>
</comment>
<accession>A0ABU8SBU6</accession>
<sequence>MELLDTAKAHGTFQILSVKNGKVVFESEVMENLLLNAYWALLVQHNAGTAASALKFTTLDIGSGSTAVAPGDTALDTMVLNGIIPARTTPATASIVIEFFITDAELANGTYRELGMRCASTLVTRALFTTPYVKASGRDTIIRYTVSYTST</sequence>
<reference evidence="1 2" key="1">
    <citation type="submission" date="2024-03" db="EMBL/GenBank/DDBJ databases">
        <authorList>
            <person name="Jo J.-H."/>
        </authorList>
    </citation>
    <scope>NUCLEOTIDE SEQUENCE [LARGE SCALE GENOMIC DNA]</scope>
    <source>
        <strain evidence="1 2">AS3R-12</strain>
    </source>
</reference>
<evidence type="ECO:0000313" key="2">
    <source>
        <dbReference type="Proteomes" id="UP001379235"/>
    </source>
</evidence>
<dbReference type="EMBL" id="JBBHJY010000009">
    <property type="protein sequence ID" value="MEJ6011445.1"/>
    <property type="molecule type" value="Genomic_DNA"/>
</dbReference>
<protein>
    <submittedName>
        <fullName evidence="1">Uncharacterized protein</fullName>
    </submittedName>
</protein>
<gene>
    <name evidence="1" type="ORF">WG900_16135</name>
</gene>
<organism evidence="1 2">
    <name type="scientific">Novosphingobium aquae</name>
    <dbReference type="NCBI Taxonomy" id="3133435"/>
    <lineage>
        <taxon>Bacteria</taxon>
        <taxon>Pseudomonadati</taxon>
        <taxon>Pseudomonadota</taxon>
        <taxon>Alphaproteobacteria</taxon>
        <taxon>Sphingomonadales</taxon>
        <taxon>Sphingomonadaceae</taxon>
        <taxon>Novosphingobium</taxon>
    </lineage>
</organism>
<dbReference type="Proteomes" id="UP001379235">
    <property type="component" value="Unassembled WGS sequence"/>
</dbReference>
<keyword evidence="2" id="KW-1185">Reference proteome</keyword>
<name>A0ABU8SBU6_9SPHN</name>